<proteinExistence type="predicted"/>
<dbReference type="AlphaFoldDB" id="A0A0C1EG01"/>
<reference evidence="2 3" key="1">
    <citation type="submission" date="2014-11" db="EMBL/GenBank/DDBJ databases">
        <title>Genomics derived discovery of secondary metabolites biosynthetic gene clusters in Aspergillus ustus.</title>
        <authorList>
            <person name="Pi B."/>
            <person name="Dai F."/>
            <person name="Song X."/>
            <person name="Zhu C."/>
            <person name="Li H."/>
            <person name="Yu D."/>
        </authorList>
    </citation>
    <scope>NUCLEOTIDE SEQUENCE [LARGE SCALE GENOMIC DNA]</scope>
    <source>
        <strain evidence="2 3">3.3904</strain>
    </source>
</reference>
<dbReference type="Proteomes" id="UP000053475">
    <property type="component" value="Unassembled WGS sequence"/>
</dbReference>
<evidence type="ECO:0000256" key="1">
    <source>
        <dbReference type="SAM" id="MobiDB-lite"/>
    </source>
</evidence>
<feature type="region of interest" description="Disordered" evidence="1">
    <location>
        <begin position="78"/>
        <end position="107"/>
    </location>
</feature>
<accession>A0A0C1EG01</accession>
<dbReference type="PANTHER" id="PTHR38116">
    <property type="entry name" value="CHROMOSOME 7, WHOLE GENOME SHOTGUN SEQUENCE"/>
    <property type="match status" value="1"/>
</dbReference>
<feature type="compositionally biased region" description="Low complexity" evidence="1">
    <location>
        <begin position="14"/>
        <end position="30"/>
    </location>
</feature>
<protein>
    <recommendedName>
        <fullName evidence="4">BZIP domain-containing protein</fullName>
    </recommendedName>
</protein>
<keyword evidence="3" id="KW-1185">Reference proteome</keyword>
<gene>
    <name evidence="2" type="ORF">HK57_00643</name>
</gene>
<comment type="caution">
    <text evidence="2">The sequence shown here is derived from an EMBL/GenBank/DDBJ whole genome shotgun (WGS) entry which is preliminary data.</text>
</comment>
<feature type="compositionally biased region" description="Polar residues" evidence="1">
    <location>
        <begin position="83"/>
        <end position="94"/>
    </location>
</feature>
<sequence length="356" mass="40355">MSSSRADQPPSIMAPQNDDASDADAQPDAATTGIRLQRFSQRFSGLPQDDWSGIGDRKQRRKVQNRLNQRALRLRRKLIKASPQLNSNTTSRSSAEVEEEEEGPQEVTLPLVETSQQLLNTTQSNNTADRMTTALPLLEVAAIGEAHILGRESTKTKYLLQHFESLVYTQSYTPSSPSPRSDLLLHLIQFNFIKALVQNMAVLGLASEQLDDDDAISPFKMSGPWPLAAEQGYYHYHDDDEYLPPSLRATAIQRTIPHHPWLDLLPIPQMRDNLILAGESYDELQLCLDMKGHGRVHPEQTGIIVWRDPWDADGWEVTESFARSWGWVLQGCWDLARSTNSWRARRGERVLFRFPT</sequence>
<dbReference type="Pfam" id="PF11905">
    <property type="entry name" value="DUF3425"/>
    <property type="match status" value="1"/>
</dbReference>
<feature type="region of interest" description="Disordered" evidence="1">
    <location>
        <begin position="1"/>
        <end position="64"/>
    </location>
</feature>
<dbReference type="EMBL" id="JOMC01000079">
    <property type="protein sequence ID" value="KIA75584.1"/>
    <property type="molecule type" value="Genomic_DNA"/>
</dbReference>
<name>A0A0C1EG01_ASPUT</name>
<dbReference type="InterPro" id="IPR021833">
    <property type="entry name" value="DUF3425"/>
</dbReference>
<evidence type="ECO:0000313" key="2">
    <source>
        <dbReference type="EMBL" id="KIA75584.1"/>
    </source>
</evidence>
<evidence type="ECO:0000313" key="3">
    <source>
        <dbReference type="Proteomes" id="UP000053475"/>
    </source>
</evidence>
<dbReference type="PANTHER" id="PTHR38116:SF1">
    <property type="entry name" value="BZIP DOMAIN-CONTAINING PROTEIN"/>
    <property type="match status" value="1"/>
</dbReference>
<dbReference type="CDD" id="cd14688">
    <property type="entry name" value="bZIP_YAP"/>
    <property type="match status" value="1"/>
</dbReference>
<organism evidence="2 3">
    <name type="scientific">Aspergillus ustus</name>
    <dbReference type="NCBI Taxonomy" id="40382"/>
    <lineage>
        <taxon>Eukaryota</taxon>
        <taxon>Fungi</taxon>
        <taxon>Dikarya</taxon>
        <taxon>Ascomycota</taxon>
        <taxon>Pezizomycotina</taxon>
        <taxon>Eurotiomycetes</taxon>
        <taxon>Eurotiomycetidae</taxon>
        <taxon>Eurotiales</taxon>
        <taxon>Aspergillaceae</taxon>
        <taxon>Aspergillus</taxon>
        <taxon>Aspergillus subgen. Nidulantes</taxon>
    </lineage>
</organism>
<evidence type="ECO:0008006" key="4">
    <source>
        <dbReference type="Google" id="ProtNLM"/>
    </source>
</evidence>